<evidence type="ECO:0000313" key="2">
    <source>
        <dbReference type="Proteomes" id="UP001465976"/>
    </source>
</evidence>
<dbReference type="Proteomes" id="UP001465976">
    <property type="component" value="Unassembled WGS sequence"/>
</dbReference>
<sequence length="55" mass="6456">MPVTFELPRTQHAISNPEEWNAKWELLFAHDLLDPKMLIANNIQQVRDRRATVNS</sequence>
<feature type="non-terminal residue" evidence="1">
    <location>
        <position position="55"/>
    </location>
</feature>
<protein>
    <submittedName>
        <fullName evidence="1">Uncharacterized protein</fullName>
    </submittedName>
</protein>
<keyword evidence="2" id="KW-1185">Reference proteome</keyword>
<evidence type="ECO:0000313" key="1">
    <source>
        <dbReference type="EMBL" id="KAL0562921.1"/>
    </source>
</evidence>
<accession>A0ABR3EJB2</accession>
<reference evidence="1 2" key="1">
    <citation type="submission" date="2024-02" db="EMBL/GenBank/DDBJ databases">
        <title>A draft genome for the cacao thread blight pathogen Marasmius crinis-equi.</title>
        <authorList>
            <person name="Cohen S.P."/>
            <person name="Baruah I.K."/>
            <person name="Amoako-Attah I."/>
            <person name="Bukari Y."/>
            <person name="Meinhardt L.W."/>
            <person name="Bailey B.A."/>
        </authorList>
    </citation>
    <scope>NUCLEOTIDE SEQUENCE [LARGE SCALE GENOMIC DNA]</scope>
    <source>
        <strain evidence="1 2">GH-76</strain>
    </source>
</reference>
<gene>
    <name evidence="1" type="ORF">V5O48_019158</name>
</gene>
<organism evidence="1 2">
    <name type="scientific">Marasmius crinis-equi</name>
    <dbReference type="NCBI Taxonomy" id="585013"/>
    <lineage>
        <taxon>Eukaryota</taxon>
        <taxon>Fungi</taxon>
        <taxon>Dikarya</taxon>
        <taxon>Basidiomycota</taxon>
        <taxon>Agaricomycotina</taxon>
        <taxon>Agaricomycetes</taxon>
        <taxon>Agaricomycetidae</taxon>
        <taxon>Agaricales</taxon>
        <taxon>Marasmiineae</taxon>
        <taxon>Marasmiaceae</taxon>
        <taxon>Marasmius</taxon>
    </lineage>
</organism>
<dbReference type="EMBL" id="JBAHYK010004237">
    <property type="protein sequence ID" value="KAL0562921.1"/>
    <property type="molecule type" value="Genomic_DNA"/>
</dbReference>
<proteinExistence type="predicted"/>
<name>A0ABR3EJB2_9AGAR</name>
<comment type="caution">
    <text evidence="1">The sequence shown here is derived from an EMBL/GenBank/DDBJ whole genome shotgun (WGS) entry which is preliminary data.</text>
</comment>